<dbReference type="EMBL" id="NBIV01000007">
    <property type="protein sequence ID" value="PXF49243.1"/>
    <property type="molecule type" value="Genomic_DNA"/>
</dbReference>
<dbReference type="PROSITE" id="PS50090">
    <property type="entry name" value="MYB_LIKE"/>
    <property type="match status" value="1"/>
</dbReference>
<dbReference type="AlphaFoldDB" id="A0A2V3J4K8"/>
<organism evidence="3 4">
    <name type="scientific">Gracilariopsis chorda</name>
    <dbReference type="NCBI Taxonomy" id="448386"/>
    <lineage>
        <taxon>Eukaryota</taxon>
        <taxon>Rhodophyta</taxon>
        <taxon>Florideophyceae</taxon>
        <taxon>Rhodymeniophycidae</taxon>
        <taxon>Gracilariales</taxon>
        <taxon>Gracilariaceae</taxon>
        <taxon>Gracilariopsis</taxon>
    </lineage>
</organism>
<evidence type="ECO:0000256" key="1">
    <source>
        <dbReference type="SAM" id="MobiDB-lite"/>
    </source>
</evidence>
<evidence type="ECO:0000259" key="2">
    <source>
        <dbReference type="PROSITE" id="PS50090"/>
    </source>
</evidence>
<sequence length="331" mass="36751">MTGLSEHKKQLVWTGRCLADLLTRLGATVDKWAKDIEDEPSPFSTATSTLRHKGAARVPSQGAVLQPSDKPADVEAAPVTTDDVKPRSPEPRNSGTAQPPRSARRNLPHPGFTARMSTHLPQDVQLNVPSHSSTGSSCPIVDLVRADADRPGKKRQLLRRSYDLGADRHRTPAVVKGEAGLIGADTSRQYATSNVKRRRVRNDWTTPENAILYTHIQRYPFMEENELVTRVASKLEGNRTKAQTKSRFRYLLASGKILKSDSTPPKWVLSAQLTTWLSSNGEASPDLAVRPIRPWRRRYSCDPQQSHAKSERGMLGLLCENRFDGSSDEAF</sequence>
<dbReference type="InterPro" id="IPR001005">
    <property type="entry name" value="SANT/Myb"/>
</dbReference>
<keyword evidence="4" id="KW-1185">Reference proteome</keyword>
<evidence type="ECO:0000313" key="4">
    <source>
        <dbReference type="Proteomes" id="UP000247409"/>
    </source>
</evidence>
<feature type="region of interest" description="Disordered" evidence="1">
    <location>
        <begin position="34"/>
        <end position="115"/>
    </location>
</feature>
<comment type="caution">
    <text evidence="3">The sequence shown here is derived from an EMBL/GenBank/DDBJ whole genome shotgun (WGS) entry which is preliminary data.</text>
</comment>
<accession>A0A2V3J4K8</accession>
<evidence type="ECO:0000313" key="3">
    <source>
        <dbReference type="EMBL" id="PXF49243.1"/>
    </source>
</evidence>
<reference evidence="3 4" key="1">
    <citation type="journal article" date="2018" name="Mol. Biol. Evol.">
        <title>Analysis of the draft genome of the red seaweed Gracilariopsis chorda provides insights into genome size evolution in Rhodophyta.</title>
        <authorList>
            <person name="Lee J."/>
            <person name="Yang E.C."/>
            <person name="Graf L."/>
            <person name="Yang J.H."/>
            <person name="Qiu H."/>
            <person name="Zel Zion U."/>
            <person name="Chan C.X."/>
            <person name="Stephens T.G."/>
            <person name="Weber A.P.M."/>
            <person name="Boo G.H."/>
            <person name="Boo S.M."/>
            <person name="Kim K.M."/>
            <person name="Shin Y."/>
            <person name="Jung M."/>
            <person name="Lee S.J."/>
            <person name="Yim H.S."/>
            <person name="Lee J.H."/>
            <person name="Bhattacharya D."/>
            <person name="Yoon H.S."/>
        </authorList>
    </citation>
    <scope>NUCLEOTIDE SEQUENCE [LARGE SCALE GENOMIC DNA]</scope>
    <source>
        <strain evidence="3 4">SKKU-2015</strain>
        <tissue evidence="3">Whole body</tissue>
    </source>
</reference>
<dbReference type="Proteomes" id="UP000247409">
    <property type="component" value="Unassembled WGS sequence"/>
</dbReference>
<name>A0A2V3J4K8_9FLOR</name>
<feature type="domain" description="Myb-like" evidence="2">
    <location>
        <begin position="196"/>
        <end position="252"/>
    </location>
</feature>
<proteinExistence type="predicted"/>
<protein>
    <recommendedName>
        <fullName evidence="2">Myb-like domain-containing protein</fullName>
    </recommendedName>
</protein>
<gene>
    <name evidence="3" type="ORF">BWQ96_01032</name>
</gene>